<dbReference type="Proteomes" id="UP000032946">
    <property type="component" value="Chromosome"/>
</dbReference>
<evidence type="ECO:0000313" key="1">
    <source>
        <dbReference type="EMBL" id="CDM98309.1"/>
    </source>
</evidence>
<proteinExistence type="predicted"/>
<keyword evidence="2" id="KW-1185">Reference proteome</keyword>
<dbReference type="AlphaFoldDB" id="A0A9P1P1X8"/>
<accession>A0A9P1P1X8</accession>
<organism evidence="1 2">
    <name type="scientific">Limnospira indica PCC 8005</name>
    <dbReference type="NCBI Taxonomy" id="376219"/>
    <lineage>
        <taxon>Bacteria</taxon>
        <taxon>Bacillati</taxon>
        <taxon>Cyanobacteriota</taxon>
        <taxon>Cyanophyceae</taxon>
        <taxon>Oscillatoriophycideae</taxon>
        <taxon>Oscillatoriales</taxon>
        <taxon>Sirenicapillariaceae</taxon>
        <taxon>Limnospira</taxon>
    </lineage>
</organism>
<evidence type="ECO:0000313" key="2">
    <source>
        <dbReference type="Proteomes" id="UP000032946"/>
    </source>
</evidence>
<protein>
    <submittedName>
        <fullName evidence="1">Uncharacterized protein</fullName>
    </submittedName>
</protein>
<dbReference type="EMBL" id="FO818640">
    <property type="protein sequence ID" value="CDM98309.1"/>
    <property type="molecule type" value="Genomic_DNA"/>
</dbReference>
<gene>
    <name evidence="1" type="ORF">ARTHRO_60910</name>
</gene>
<sequence>MDDQGVIGEGSIVMARPIKLTTPRAKATGIPRRDFRTSDKSDS</sequence>
<reference evidence="1 2" key="1">
    <citation type="submission" date="2014-02" db="EMBL/GenBank/DDBJ databases">
        <authorList>
            <person name="Genoscope - CEA"/>
        </authorList>
    </citation>
    <scope>NUCLEOTIDE SEQUENCE [LARGE SCALE GENOMIC DNA]</scope>
    <source>
        <strain evidence="1 2">PCC 8005</strain>
    </source>
</reference>
<name>A0A9P1P1X8_9CYAN</name>